<evidence type="ECO:0000259" key="2">
    <source>
        <dbReference type="Pfam" id="PF08545"/>
    </source>
</evidence>
<keyword evidence="1" id="KW-0963">Cytoplasm</keyword>
<evidence type="ECO:0000256" key="1">
    <source>
        <dbReference type="ARBA" id="ARBA00022490"/>
    </source>
</evidence>
<organism evidence="3 4">
    <name type="scientific">Peterkaempfera bronchialis</name>
    <dbReference type="NCBI Taxonomy" id="2126346"/>
    <lineage>
        <taxon>Bacteria</taxon>
        <taxon>Bacillati</taxon>
        <taxon>Actinomycetota</taxon>
        <taxon>Actinomycetes</taxon>
        <taxon>Kitasatosporales</taxon>
        <taxon>Streptomycetaceae</taxon>
        <taxon>Peterkaempfera</taxon>
    </lineage>
</organism>
<accession>A0A345SYQ1</accession>
<protein>
    <submittedName>
        <fullName evidence="3">Acyl carrier protein</fullName>
    </submittedName>
</protein>
<name>A0A345SYQ1_9ACTN</name>
<dbReference type="Gene3D" id="3.40.47.10">
    <property type="match status" value="1"/>
</dbReference>
<dbReference type="EMBL" id="CP031264">
    <property type="protein sequence ID" value="AXI78856.1"/>
    <property type="molecule type" value="Genomic_DNA"/>
</dbReference>
<dbReference type="GO" id="GO:0006633">
    <property type="term" value="P:fatty acid biosynthetic process"/>
    <property type="evidence" value="ECO:0007669"/>
    <property type="project" value="InterPro"/>
</dbReference>
<keyword evidence="4" id="KW-1185">Reference proteome</keyword>
<sequence length="321" mass="32889">MTTPRLCAPAYELGERADPVIELPELQADPAVAAELTAAAAGFHTYRWSEAEVTELMAVAVQRTLAEAAVPGTEVDLVLLATDSLPHGRAAHRDVAELLAETGLTGATVVTLGLMDCATAMVAVGTAASLVRDGTARNVLVISGDLADRATGGARVVAGGAAVASDAAASVLVSATAPGLPVLATAHHSAPEVHQDTGPQQQLLTRVRAHRELFARLTEAARRPDLKDVRAVLPSNFARNVLQLYLADVGLGGDTPALGNVGRIGHCLGSDPLINLADRVAEPKAPVPEEGTLVLFGAGVSHLAAVLLGADALPRQMEGSP</sequence>
<proteinExistence type="predicted"/>
<feature type="domain" description="Beta-ketoacyl-[acyl-carrier-protein] synthase III N-terminal" evidence="2">
    <location>
        <begin position="116"/>
        <end position="189"/>
    </location>
</feature>
<dbReference type="SUPFAM" id="SSF53901">
    <property type="entry name" value="Thiolase-like"/>
    <property type="match status" value="1"/>
</dbReference>
<evidence type="ECO:0000313" key="4">
    <source>
        <dbReference type="Proteomes" id="UP000249340"/>
    </source>
</evidence>
<dbReference type="Pfam" id="PF08545">
    <property type="entry name" value="ACP_syn_III"/>
    <property type="match status" value="1"/>
</dbReference>
<gene>
    <name evidence="3" type="ORF">C7M71_016995</name>
</gene>
<dbReference type="GO" id="GO:0004315">
    <property type="term" value="F:3-oxoacyl-[acyl-carrier-protein] synthase activity"/>
    <property type="evidence" value="ECO:0007669"/>
    <property type="project" value="InterPro"/>
</dbReference>
<dbReference type="RefSeq" id="WP_111489526.1">
    <property type="nucleotide sequence ID" value="NZ_CP031264.1"/>
</dbReference>
<dbReference type="InterPro" id="IPR016039">
    <property type="entry name" value="Thiolase-like"/>
</dbReference>
<dbReference type="KEGG" id="stri:C7M71_016995"/>
<evidence type="ECO:0000313" key="3">
    <source>
        <dbReference type="EMBL" id="AXI78856.1"/>
    </source>
</evidence>
<dbReference type="InterPro" id="IPR013751">
    <property type="entry name" value="ACP_syn_III_N"/>
</dbReference>
<dbReference type="Proteomes" id="UP000249340">
    <property type="component" value="Chromosome"/>
</dbReference>
<dbReference type="AlphaFoldDB" id="A0A345SYQ1"/>
<dbReference type="OrthoDB" id="2636646at2"/>
<reference evidence="4" key="1">
    <citation type="submission" date="2018-07" db="EMBL/GenBank/DDBJ databases">
        <title>Streptacidiphilus bronchialis DSM 106435 chromosome.</title>
        <authorList>
            <person name="Batra D."/>
            <person name="Gulvik C.A."/>
        </authorList>
    </citation>
    <scope>NUCLEOTIDE SEQUENCE [LARGE SCALE GENOMIC DNA]</scope>
    <source>
        <strain evidence="4">DSM 106435</strain>
    </source>
</reference>